<gene>
    <name evidence="2" type="ORF">SAMN04489717_3225</name>
</gene>
<dbReference type="STRING" id="117157.SAMN04489717_3225"/>
<proteinExistence type="predicted"/>
<organism evidence="2 3">
    <name type="scientific">Actinopolymorpha singaporensis</name>
    <dbReference type="NCBI Taxonomy" id="117157"/>
    <lineage>
        <taxon>Bacteria</taxon>
        <taxon>Bacillati</taxon>
        <taxon>Actinomycetota</taxon>
        <taxon>Actinomycetes</taxon>
        <taxon>Propionibacteriales</taxon>
        <taxon>Actinopolymorphaceae</taxon>
        <taxon>Actinopolymorpha</taxon>
    </lineage>
</organism>
<reference evidence="2 3" key="1">
    <citation type="submission" date="2016-10" db="EMBL/GenBank/DDBJ databases">
        <authorList>
            <person name="de Groot N.N."/>
        </authorList>
    </citation>
    <scope>NUCLEOTIDE SEQUENCE [LARGE SCALE GENOMIC DNA]</scope>
    <source>
        <strain evidence="2 3">DSM 22024</strain>
    </source>
</reference>
<dbReference type="Proteomes" id="UP000198983">
    <property type="component" value="Chromosome I"/>
</dbReference>
<evidence type="ECO:0000256" key="1">
    <source>
        <dbReference type="SAM" id="MobiDB-lite"/>
    </source>
</evidence>
<dbReference type="AlphaFoldDB" id="A0A1H1TJF3"/>
<dbReference type="OrthoDB" id="5198453at2"/>
<feature type="region of interest" description="Disordered" evidence="1">
    <location>
        <begin position="46"/>
        <end position="73"/>
    </location>
</feature>
<feature type="compositionally biased region" description="Basic residues" evidence="1">
    <location>
        <begin position="61"/>
        <end position="73"/>
    </location>
</feature>
<evidence type="ECO:0000313" key="3">
    <source>
        <dbReference type="Proteomes" id="UP000198983"/>
    </source>
</evidence>
<evidence type="ECO:0000313" key="2">
    <source>
        <dbReference type="EMBL" id="SDS60338.1"/>
    </source>
</evidence>
<keyword evidence="3" id="KW-1185">Reference proteome</keyword>
<protein>
    <submittedName>
        <fullName evidence="2">Uncharacterized protein</fullName>
    </submittedName>
</protein>
<name>A0A1H1TJF3_9ACTN</name>
<dbReference type="RefSeq" id="WP_157728567.1">
    <property type="nucleotide sequence ID" value="NZ_LT629732.1"/>
</dbReference>
<dbReference type="EMBL" id="LT629732">
    <property type="protein sequence ID" value="SDS60338.1"/>
    <property type="molecule type" value="Genomic_DNA"/>
</dbReference>
<sequence length="94" mass="11077">MNGSGPRARVEVYQQPDGYWRWHWTQRADEAETTLVSFRTFDSPSEAEESARKAYPETAVKVHRQRRRRRHRARSALRAAAVMVLVARRLRADR</sequence>
<accession>A0A1H1TJF3</accession>